<dbReference type="EMBL" id="CP050063">
    <property type="protein sequence ID" value="QIP11701.1"/>
    <property type="molecule type" value="Genomic_DNA"/>
</dbReference>
<name>A0A6G9AGX3_9BACT</name>
<keyword evidence="4" id="KW-0472">Membrane</keyword>
<evidence type="ECO:0000259" key="7">
    <source>
        <dbReference type="Pfam" id="PF14322"/>
    </source>
</evidence>
<dbReference type="GO" id="GO:0009279">
    <property type="term" value="C:cell outer membrane"/>
    <property type="evidence" value="ECO:0007669"/>
    <property type="project" value="UniProtKB-SubCell"/>
</dbReference>
<dbReference type="InterPro" id="IPR012944">
    <property type="entry name" value="SusD_RagB_dom"/>
</dbReference>
<dbReference type="SUPFAM" id="SSF48452">
    <property type="entry name" value="TPR-like"/>
    <property type="match status" value="1"/>
</dbReference>
<dbReference type="Gene3D" id="1.25.40.390">
    <property type="match status" value="1"/>
</dbReference>
<comment type="similarity">
    <text evidence="2">Belongs to the SusD family.</text>
</comment>
<evidence type="ECO:0000256" key="4">
    <source>
        <dbReference type="ARBA" id="ARBA00023136"/>
    </source>
</evidence>
<dbReference type="InterPro" id="IPR011990">
    <property type="entry name" value="TPR-like_helical_dom_sf"/>
</dbReference>
<proteinExistence type="inferred from homology"/>
<evidence type="ECO:0000313" key="9">
    <source>
        <dbReference type="Proteomes" id="UP000501802"/>
    </source>
</evidence>
<keyword evidence="9" id="KW-1185">Reference proteome</keyword>
<evidence type="ECO:0000256" key="1">
    <source>
        <dbReference type="ARBA" id="ARBA00004442"/>
    </source>
</evidence>
<feature type="domain" description="RagB/SusD" evidence="6">
    <location>
        <begin position="282"/>
        <end position="601"/>
    </location>
</feature>
<dbReference type="Pfam" id="PF07980">
    <property type="entry name" value="SusD_RagB"/>
    <property type="match status" value="1"/>
</dbReference>
<dbReference type="InterPro" id="IPR033985">
    <property type="entry name" value="SusD-like_N"/>
</dbReference>
<gene>
    <name evidence="8" type="ORF">G8759_03175</name>
</gene>
<evidence type="ECO:0000256" key="3">
    <source>
        <dbReference type="ARBA" id="ARBA00022729"/>
    </source>
</evidence>
<protein>
    <submittedName>
        <fullName evidence="8">RagB/SusD family nutrient uptake outer membrane protein</fullName>
    </submittedName>
</protein>
<keyword evidence="5" id="KW-0998">Cell outer membrane</keyword>
<dbReference type="Pfam" id="PF14322">
    <property type="entry name" value="SusD-like_3"/>
    <property type="match status" value="1"/>
</dbReference>
<dbReference type="RefSeq" id="WP_167205140.1">
    <property type="nucleotide sequence ID" value="NZ_CP050063.1"/>
</dbReference>
<organism evidence="8 9">
    <name type="scientific">Spirosoma aureum</name>
    <dbReference type="NCBI Taxonomy" id="2692134"/>
    <lineage>
        <taxon>Bacteria</taxon>
        <taxon>Pseudomonadati</taxon>
        <taxon>Bacteroidota</taxon>
        <taxon>Cytophagia</taxon>
        <taxon>Cytophagales</taxon>
        <taxon>Cytophagaceae</taxon>
        <taxon>Spirosoma</taxon>
    </lineage>
</organism>
<reference evidence="8 9" key="1">
    <citation type="submission" date="2020-03" db="EMBL/GenBank/DDBJ databases">
        <authorList>
            <person name="Kim M.K."/>
        </authorList>
    </citation>
    <scope>NUCLEOTIDE SEQUENCE [LARGE SCALE GENOMIC DNA]</scope>
    <source>
        <strain evidence="8 9">BT328</strain>
    </source>
</reference>
<comment type="subcellular location">
    <subcellularLocation>
        <location evidence="1">Cell outer membrane</location>
    </subcellularLocation>
</comment>
<evidence type="ECO:0000256" key="5">
    <source>
        <dbReference type="ARBA" id="ARBA00023237"/>
    </source>
</evidence>
<accession>A0A6G9AGX3</accession>
<evidence type="ECO:0000256" key="2">
    <source>
        <dbReference type="ARBA" id="ARBA00006275"/>
    </source>
</evidence>
<evidence type="ECO:0000259" key="6">
    <source>
        <dbReference type="Pfam" id="PF07980"/>
    </source>
</evidence>
<feature type="domain" description="SusD-like N-terminal" evidence="7">
    <location>
        <begin position="115"/>
        <end position="236"/>
    </location>
</feature>
<sequence length="602" mass="65734">MKIPQYIAVLAVTAVGLTFDSCQKSLEIPAQGALSDQTLATRSGVDALLTGAYAALDGQQYVNSSAQNLSGSDAWQASPSNWTYGSIAGGEAHKGSDGSDQPAVDAIAKFTADASNGFFNGKWRTVYEGVNRTNSTLRLLAQAKDVTDADRASFSAQARFLRGHYYFELKKMWNKVPWIDETVETASASSQANTEDVWPKIEADFKYAMDNLPATQSDVGRVNKWAAATYLAKAYLYEHKFAEAKALFDQVISSGVTSNGLKYALVTKYHDNFDAATENNSESVFAIQMVANDGTGTIANANQGDMLNFPYGNSPFRCCGFFQPSQDLANSYRTDATGLPYVDDYNSHPVKNDQGVASNQPFTPDAGTLDPRIDWTIGRRGIPYLDWGNHPGADWIRSPGQTYAGPYSPKKNIYMQATQDQYADNHSWAPGTAINLNVIRFADVLLMAAETEAQLGNFEQAQTYVNLVRARAANPVNFVYKYANDAAPLSGYSTTPAANYKIAVYPAGKFAGLGKDGALKAIYFERKLELATEGHRFFDLVRWGTAETTLNAFFTYESTVTTDIRGGHFTAGKNDYYPIPQRQIDLSTSSGKSSLTQNPGYN</sequence>
<dbReference type="Proteomes" id="UP000501802">
    <property type="component" value="Chromosome"/>
</dbReference>
<keyword evidence="3" id="KW-0732">Signal</keyword>
<dbReference type="KEGG" id="spib:G8759_03175"/>
<evidence type="ECO:0000313" key="8">
    <source>
        <dbReference type="EMBL" id="QIP11701.1"/>
    </source>
</evidence>
<dbReference type="AlphaFoldDB" id="A0A6G9AGX3"/>